<evidence type="ECO:0000313" key="2">
    <source>
        <dbReference type="Proteomes" id="UP000003793"/>
    </source>
</evidence>
<dbReference type="EMBL" id="ABVR01000046">
    <property type="protein sequence ID" value="EEG87958.1"/>
    <property type="molecule type" value="Genomic_DNA"/>
</dbReference>
<dbReference type="HOGENOM" id="CLU_1955862_0_0_9"/>
<reference evidence="1 2" key="1">
    <citation type="submission" date="2009-02" db="EMBL/GenBank/DDBJ databases">
        <authorList>
            <person name="Fulton L."/>
            <person name="Clifton S."/>
            <person name="Fulton B."/>
            <person name="Xu J."/>
            <person name="Minx P."/>
            <person name="Pepin K.H."/>
            <person name="Johnson M."/>
            <person name="Bhonagiri V."/>
            <person name="Nash W.E."/>
            <person name="Mardis E.R."/>
            <person name="Wilson R.K."/>
        </authorList>
    </citation>
    <scope>NUCLEOTIDE SEQUENCE [LARGE SCALE GENOMIC DNA]</scope>
    <source>
        <strain evidence="1 2">ATCC 27758</strain>
    </source>
</reference>
<name>C0BFB3_9FIRM</name>
<reference evidence="1 2" key="2">
    <citation type="submission" date="2009-03" db="EMBL/GenBank/DDBJ databases">
        <title>Draft genome sequence of Coprococcus comes (ATCC 27758).</title>
        <authorList>
            <person name="Sudarsanam P."/>
            <person name="Ley R."/>
            <person name="Guruge J."/>
            <person name="Turnbaugh P.J."/>
            <person name="Mahowald M."/>
            <person name="Liep D."/>
            <person name="Gordon J."/>
        </authorList>
    </citation>
    <scope>NUCLEOTIDE SEQUENCE [LARGE SCALE GENOMIC DNA]</scope>
    <source>
        <strain evidence="1 2">ATCC 27758</strain>
    </source>
</reference>
<dbReference type="AlphaFoldDB" id="C0BFB3"/>
<dbReference type="Proteomes" id="UP000003793">
    <property type="component" value="Unassembled WGS sequence"/>
</dbReference>
<evidence type="ECO:0000313" key="1">
    <source>
        <dbReference type="EMBL" id="EEG87958.1"/>
    </source>
</evidence>
<accession>C0BFB3</accession>
<gene>
    <name evidence="1" type="ORF">COPCOM_03880</name>
</gene>
<sequence length="128" mass="14322">MAGQVRRIIAVAEQFFFVAKMNPVFGCDEYGICLTTGVDIIKISIFQLDISGVVKIHCTVFEEGRSGIYTVAVKWLIRVEGYTFVFPVDQIGAGVMTPHFHTAFGVKWGVLEKMRGTHHPSDKVRSDR</sequence>
<organism evidence="1 2">
    <name type="scientific">Coprococcus comes ATCC 27758</name>
    <dbReference type="NCBI Taxonomy" id="470146"/>
    <lineage>
        <taxon>Bacteria</taxon>
        <taxon>Bacillati</taxon>
        <taxon>Bacillota</taxon>
        <taxon>Clostridia</taxon>
        <taxon>Lachnospirales</taxon>
        <taxon>Lachnospiraceae</taxon>
        <taxon>Coprococcus</taxon>
    </lineage>
</organism>
<protein>
    <submittedName>
        <fullName evidence="1">Uncharacterized protein</fullName>
    </submittedName>
</protein>
<proteinExistence type="predicted"/>
<comment type="caution">
    <text evidence="1">The sequence shown here is derived from an EMBL/GenBank/DDBJ whole genome shotgun (WGS) entry which is preliminary data.</text>
</comment>